<keyword evidence="5" id="KW-1185">Reference proteome</keyword>
<dbReference type="EMBL" id="BAAAIZ010000009">
    <property type="protein sequence ID" value="GAA1416462.1"/>
    <property type="molecule type" value="Genomic_DNA"/>
</dbReference>
<evidence type="ECO:0000259" key="3">
    <source>
        <dbReference type="SMART" id="SM00331"/>
    </source>
</evidence>
<sequence length="368" mass="39535">MALAEELVARAAVSIDNAPRYTREHNMAVTLQRSLLPWTLPEQSALEIAYRYLPAQPGVGGDWFDVLPLSGTRVALVVGDVVGHGLHAAATMGRLRTAVHNFSALDLPPEEPDVPSGPPLGLGGLPFETAELEPAEGSRLVLYTDRLVEDRTRDIDVGLELLREALSRAGDSPEDTCRAVLDARRPRRAGDDIALIVARTRALPADRIAQWPVPADPAAVGQVRAAVLRKLAEWDLDELGFTTELILSELMTNAIRYGGSPIRVRMLRDRHLICEVFDGSSLTASALRHDDGRGRAGTVPGGAARGALGHPLSAGRQGHLGGAADPGGVSIRQHPARGRKHPTRTHKRPEGHVISEPYGPIERTHVPG</sequence>
<feature type="compositionally biased region" description="Basic residues" evidence="2">
    <location>
        <begin position="334"/>
        <end position="347"/>
    </location>
</feature>
<dbReference type="InterPro" id="IPR001932">
    <property type="entry name" value="PPM-type_phosphatase-like_dom"/>
</dbReference>
<evidence type="ECO:0000256" key="1">
    <source>
        <dbReference type="ARBA" id="ARBA00022801"/>
    </source>
</evidence>
<feature type="region of interest" description="Disordered" evidence="2">
    <location>
        <begin position="288"/>
        <end position="368"/>
    </location>
</feature>
<organism evidence="4 5">
    <name type="scientific">Streptomyces thermospinosisporus</name>
    <dbReference type="NCBI Taxonomy" id="161482"/>
    <lineage>
        <taxon>Bacteria</taxon>
        <taxon>Bacillati</taxon>
        <taxon>Actinomycetota</taxon>
        <taxon>Actinomycetes</taxon>
        <taxon>Kitasatosporales</taxon>
        <taxon>Streptomycetaceae</taxon>
        <taxon>Streptomyces</taxon>
    </lineage>
</organism>
<dbReference type="Gene3D" id="3.30.565.10">
    <property type="entry name" value="Histidine kinase-like ATPase, C-terminal domain"/>
    <property type="match status" value="1"/>
</dbReference>
<accession>A0ABN1YKD4</accession>
<dbReference type="PANTHER" id="PTHR43156">
    <property type="entry name" value="STAGE II SPORULATION PROTEIN E-RELATED"/>
    <property type="match status" value="1"/>
</dbReference>
<name>A0ABN1YKD4_9ACTN</name>
<dbReference type="SMART" id="SM00331">
    <property type="entry name" value="PP2C_SIG"/>
    <property type="match status" value="1"/>
</dbReference>
<comment type="caution">
    <text evidence="4">The sequence shown here is derived from an EMBL/GenBank/DDBJ whole genome shotgun (WGS) entry which is preliminary data.</text>
</comment>
<keyword evidence="1" id="KW-0378">Hydrolase</keyword>
<evidence type="ECO:0000313" key="5">
    <source>
        <dbReference type="Proteomes" id="UP001500973"/>
    </source>
</evidence>
<dbReference type="Pfam" id="PF07228">
    <property type="entry name" value="SpoIIE"/>
    <property type="match status" value="1"/>
</dbReference>
<dbReference type="InterPro" id="IPR036457">
    <property type="entry name" value="PPM-type-like_dom_sf"/>
</dbReference>
<dbReference type="InterPro" id="IPR052016">
    <property type="entry name" value="Bact_Sigma-Reg"/>
</dbReference>
<feature type="domain" description="PPM-type phosphatase" evidence="3">
    <location>
        <begin position="43"/>
        <end position="200"/>
    </location>
</feature>
<dbReference type="Proteomes" id="UP001500973">
    <property type="component" value="Unassembled WGS sequence"/>
</dbReference>
<dbReference type="Gene3D" id="3.60.40.10">
    <property type="entry name" value="PPM-type phosphatase domain"/>
    <property type="match status" value="2"/>
</dbReference>
<gene>
    <name evidence="4" type="ORF">GCM10009601_08470</name>
</gene>
<reference evidence="4 5" key="1">
    <citation type="journal article" date="2019" name="Int. J. Syst. Evol. Microbiol.">
        <title>The Global Catalogue of Microorganisms (GCM) 10K type strain sequencing project: providing services to taxonomists for standard genome sequencing and annotation.</title>
        <authorList>
            <consortium name="The Broad Institute Genomics Platform"/>
            <consortium name="The Broad Institute Genome Sequencing Center for Infectious Disease"/>
            <person name="Wu L."/>
            <person name="Ma J."/>
        </authorList>
    </citation>
    <scope>NUCLEOTIDE SEQUENCE [LARGE SCALE GENOMIC DNA]</scope>
    <source>
        <strain evidence="4 5">JCM 11756</strain>
    </source>
</reference>
<protein>
    <recommendedName>
        <fullName evidence="3">PPM-type phosphatase domain-containing protein</fullName>
    </recommendedName>
</protein>
<proteinExistence type="predicted"/>
<evidence type="ECO:0000256" key="2">
    <source>
        <dbReference type="SAM" id="MobiDB-lite"/>
    </source>
</evidence>
<evidence type="ECO:0000313" key="4">
    <source>
        <dbReference type="EMBL" id="GAA1416462.1"/>
    </source>
</evidence>
<dbReference type="PANTHER" id="PTHR43156:SF2">
    <property type="entry name" value="STAGE II SPORULATION PROTEIN E"/>
    <property type="match status" value="1"/>
</dbReference>
<dbReference type="InterPro" id="IPR036890">
    <property type="entry name" value="HATPase_C_sf"/>
</dbReference>